<keyword evidence="1" id="KW-1133">Transmembrane helix</keyword>
<evidence type="ECO:0000313" key="2">
    <source>
        <dbReference type="EMBL" id="SEU04501.1"/>
    </source>
</evidence>
<dbReference type="AlphaFoldDB" id="A0A1I0J4M2"/>
<evidence type="ECO:0000256" key="1">
    <source>
        <dbReference type="SAM" id="Phobius"/>
    </source>
</evidence>
<accession>A0A1I0J4M2</accession>
<organism evidence="2 3">
    <name type="scientific">Natrinema hispanicum</name>
    <dbReference type="NCBI Taxonomy" id="392421"/>
    <lineage>
        <taxon>Archaea</taxon>
        <taxon>Methanobacteriati</taxon>
        <taxon>Methanobacteriota</taxon>
        <taxon>Stenosarchaea group</taxon>
        <taxon>Halobacteria</taxon>
        <taxon>Halobacteriales</taxon>
        <taxon>Natrialbaceae</taxon>
        <taxon>Natrinema</taxon>
    </lineage>
</organism>
<proteinExistence type="predicted"/>
<feature type="transmembrane region" description="Helical" evidence="1">
    <location>
        <begin position="12"/>
        <end position="41"/>
    </location>
</feature>
<name>A0A1I0J4M2_9EURY</name>
<reference evidence="3" key="1">
    <citation type="submission" date="2016-10" db="EMBL/GenBank/DDBJ databases">
        <authorList>
            <person name="Varghese N."/>
            <person name="Submissions S."/>
        </authorList>
    </citation>
    <scope>NUCLEOTIDE SEQUENCE [LARGE SCALE GENOMIC DNA]</scope>
    <source>
        <strain evidence="3">CDM_6</strain>
    </source>
</reference>
<keyword evidence="1" id="KW-0812">Transmembrane</keyword>
<evidence type="ECO:0000313" key="3">
    <source>
        <dbReference type="Proteomes" id="UP000199320"/>
    </source>
</evidence>
<dbReference type="Proteomes" id="UP000199320">
    <property type="component" value="Unassembled WGS sequence"/>
</dbReference>
<dbReference type="EMBL" id="FOIC01000031">
    <property type="protein sequence ID" value="SEU04501.1"/>
    <property type="molecule type" value="Genomic_DNA"/>
</dbReference>
<protein>
    <submittedName>
        <fullName evidence="2">Uncharacterized protein</fullName>
    </submittedName>
</protein>
<dbReference type="STRING" id="392421.SAMN04488694_13131"/>
<keyword evidence="3" id="KW-1185">Reference proteome</keyword>
<sequence>MNFESVLANTLWIFVYFTVLELDICLPILDITIVCRVLLLVHGCSS</sequence>
<gene>
    <name evidence="2" type="ORF">SAMN04488694_13131</name>
</gene>
<keyword evidence="1" id="KW-0472">Membrane</keyword>